<name>A0ACA9QKW3_9GLOM</name>
<evidence type="ECO:0000313" key="1">
    <source>
        <dbReference type="EMBL" id="CAG8757121.1"/>
    </source>
</evidence>
<comment type="caution">
    <text evidence="1">The sequence shown here is derived from an EMBL/GenBank/DDBJ whole genome shotgun (WGS) entry which is preliminary data.</text>
</comment>
<accession>A0ACA9QKW3</accession>
<gene>
    <name evidence="1" type="ORF">RPERSI_LOCUS14799</name>
</gene>
<protein>
    <submittedName>
        <fullName evidence="1">546_t:CDS:1</fullName>
    </submittedName>
</protein>
<sequence length="470" mass="54969">MNTFIQKQLLDYLIPSFEYINDDNFNSMIKKIVESQKMDAGTQRKRNDIIIHACNLLDQQLFNVLSLFQTMTYSQEINKGEIISTYLQTKACNFIDASLYQQGHTIIMLELENKNLIQENQRLKKDKLKIYTQLRSFSKQVARTKQLKQRQVSKIHSSIRKAKKIWPAQFRCAANKLFKINKKEYNASFVKLATDISNIGQTSIYVTVKCTRAIYQFLTGEMPQHWVTSKTLARWNKEIAALSLNQNLPKDTSSRFFGYGIMADESTRGEKKILIICFSYWDANKLKPTITIVKVTDITRCNAETVSTTVFEMCKEKGIDPQKYHYWVTDNTAYMSSEANGAIAKFNSLAISQSFRIPCGLHATHIALINFENMAFEKLDSIKELSLKKHSFNLLNLAFHLHDRYNFLDKDSLLNLKSKILKKLYKAIFNFEMCKYQQPIRQWWLYELKTAIQYLDRHEVYINFAQFFIE</sequence>
<keyword evidence="2" id="KW-1185">Reference proteome</keyword>
<dbReference type="EMBL" id="CAJVQC010034716">
    <property type="protein sequence ID" value="CAG8757121.1"/>
    <property type="molecule type" value="Genomic_DNA"/>
</dbReference>
<evidence type="ECO:0000313" key="2">
    <source>
        <dbReference type="Proteomes" id="UP000789920"/>
    </source>
</evidence>
<dbReference type="Proteomes" id="UP000789920">
    <property type="component" value="Unassembled WGS sequence"/>
</dbReference>
<organism evidence="1 2">
    <name type="scientific">Racocetra persica</name>
    <dbReference type="NCBI Taxonomy" id="160502"/>
    <lineage>
        <taxon>Eukaryota</taxon>
        <taxon>Fungi</taxon>
        <taxon>Fungi incertae sedis</taxon>
        <taxon>Mucoromycota</taxon>
        <taxon>Glomeromycotina</taxon>
        <taxon>Glomeromycetes</taxon>
        <taxon>Diversisporales</taxon>
        <taxon>Gigasporaceae</taxon>
        <taxon>Racocetra</taxon>
    </lineage>
</organism>
<reference evidence="1" key="1">
    <citation type="submission" date="2021-06" db="EMBL/GenBank/DDBJ databases">
        <authorList>
            <person name="Kallberg Y."/>
            <person name="Tangrot J."/>
            <person name="Rosling A."/>
        </authorList>
    </citation>
    <scope>NUCLEOTIDE SEQUENCE</scope>
    <source>
        <strain evidence="1">MA461A</strain>
    </source>
</reference>
<proteinExistence type="predicted"/>